<protein>
    <submittedName>
        <fullName evidence="1">Uncharacterized protein</fullName>
    </submittedName>
</protein>
<sequence>MVDISTRLSHFDTTVTFIIAATATRPRIPAPLYHAPYRTQETEKDSQNYEQDDGSCIALVASDVIEPISVMGGTEAFSSLWIAPAVSDAAGSALDIVAAVRAIAVVGLPRFAELVPGRAVISVGLLDSIGPIGRSIPGMSMMFQRCVMLRFWWLKYVEKVFQAGKRNEMDSYDDIPRATSTRRSLELAGFM</sequence>
<reference evidence="1 2" key="1">
    <citation type="journal article" date="2014" name="Proc. Natl. Acad. Sci. U.S.A.">
        <title>Trajectory and genomic determinants of fungal-pathogen speciation and host adaptation.</title>
        <authorList>
            <person name="Hu X."/>
            <person name="Xiao G."/>
            <person name="Zheng P."/>
            <person name="Shang Y."/>
            <person name="Su Y."/>
            <person name="Zhang X."/>
            <person name="Liu X."/>
            <person name="Zhan S."/>
            <person name="St Leger R.J."/>
            <person name="Wang C."/>
        </authorList>
    </citation>
    <scope>NUCLEOTIDE SEQUENCE [LARGE SCALE GENOMIC DNA]</scope>
    <source>
        <strain evidence="1 2">ARSEF 549</strain>
    </source>
</reference>
<name>A0A0B4F8P3_METAF</name>
<organism evidence="1 2">
    <name type="scientific">Metarhizium anisopliae (strain ARSEF 549)</name>
    <dbReference type="NCBI Taxonomy" id="3151832"/>
    <lineage>
        <taxon>Eukaryota</taxon>
        <taxon>Fungi</taxon>
        <taxon>Dikarya</taxon>
        <taxon>Ascomycota</taxon>
        <taxon>Pezizomycotina</taxon>
        <taxon>Sordariomycetes</taxon>
        <taxon>Hypocreomycetidae</taxon>
        <taxon>Hypocreales</taxon>
        <taxon>Clavicipitaceae</taxon>
        <taxon>Metarhizium</taxon>
    </lineage>
</organism>
<proteinExistence type="predicted"/>
<evidence type="ECO:0000313" key="2">
    <source>
        <dbReference type="Proteomes" id="UP000031186"/>
    </source>
</evidence>
<dbReference type="AlphaFoldDB" id="A0A0B4F8P3"/>
<keyword evidence="2" id="KW-1185">Reference proteome</keyword>
<feature type="non-terminal residue" evidence="1">
    <location>
        <position position="1"/>
    </location>
</feature>
<gene>
    <name evidence="1" type="ORF">MAN_07248</name>
</gene>
<dbReference type="EMBL" id="AZNF01000009">
    <property type="protein sequence ID" value="KID64077.1"/>
    <property type="molecule type" value="Genomic_DNA"/>
</dbReference>
<comment type="caution">
    <text evidence="1">The sequence shown here is derived from an EMBL/GenBank/DDBJ whole genome shotgun (WGS) entry which is preliminary data.</text>
</comment>
<accession>A0A0B4F8P3</accession>
<dbReference type="HOGENOM" id="CLU_1421717_0_0_1"/>
<evidence type="ECO:0000313" key="1">
    <source>
        <dbReference type="EMBL" id="KID64077.1"/>
    </source>
</evidence>
<dbReference type="VEuPathDB" id="FungiDB:MAN_07248"/>
<dbReference type="Proteomes" id="UP000031186">
    <property type="component" value="Unassembled WGS sequence"/>
</dbReference>